<dbReference type="Proteomes" id="UP001432312">
    <property type="component" value="Chromosome"/>
</dbReference>
<name>A0ABZ1QEA7_9ACTN</name>
<dbReference type="GeneID" id="95498477"/>
<dbReference type="EMBL" id="CP108036">
    <property type="protein sequence ID" value="WUN80694.1"/>
    <property type="molecule type" value="Genomic_DNA"/>
</dbReference>
<evidence type="ECO:0000313" key="1">
    <source>
        <dbReference type="EMBL" id="WUN80694.1"/>
    </source>
</evidence>
<dbReference type="Pfam" id="PF11209">
    <property type="entry name" value="LmeA"/>
    <property type="match status" value="1"/>
</dbReference>
<organism evidence="1 2">
    <name type="scientific">Streptomyces erythrochromogenes</name>
    <dbReference type="NCBI Taxonomy" id="285574"/>
    <lineage>
        <taxon>Bacteria</taxon>
        <taxon>Bacillati</taxon>
        <taxon>Actinomycetota</taxon>
        <taxon>Actinomycetes</taxon>
        <taxon>Kitasatosporales</taxon>
        <taxon>Streptomycetaceae</taxon>
        <taxon>Streptomyces</taxon>
    </lineage>
</organism>
<accession>A0ABZ1QEA7</accession>
<dbReference type="InterPro" id="IPR021373">
    <property type="entry name" value="DUF2993"/>
</dbReference>
<dbReference type="RefSeq" id="WP_031154254.1">
    <property type="nucleotide sequence ID" value="NZ_CP108036.1"/>
</dbReference>
<evidence type="ECO:0000313" key="2">
    <source>
        <dbReference type="Proteomes" id="UP001432312"/>
    </source>
</evidence>
<keyword evidence="2" id="KW-1185">Reference proteome</keyword>
<gene>
    <name evidence="1" type="ORF">OHA91_20555</name>
</gene>
<proteinExistence type="predicted"/>
<protein>
    <submittedName>
        <fullName evidence="1">DUF2993 domain-containing protein</fullName>
    </submittedName>
</protein>
<sequence length="241" mass="25070">MRILRVVVIIGVVLGALFVGADRWAVGYAENQLADRIQARQGLAGSTEVEIHGFPFLTQALSHDLDRVDLKLKGVEVAAEGRKTRLSELDASFRGVRLNGDYSGGTAERAEGTALITYADLTAASQTGATLSYGGAPGKVKVTASVDIAGRKLSRSVISTITLVDAPDAKGGKGGKIVRVHAEEVPGEGIPGLERLVRRQTDFDRNIEGGLPAGLQLSALTSDEAGVHLTLGGSNVAMAGS</sequence>
<reference evidence="1" key="1">
    <citation type="submission" date="2022-10" db="EMBL/GenBank/DDBJ databases">
        <title>The complete genomes of actinobacterial strains from the NBC collection.</title>
        <authorList>
            <person name="Joergensen T.S."/>
            <person name="Alvarez Arevalo M."/>
            <person name="Sterndorff E.B."/>
            <person name="Faurdal D."/>
            <person name="Vuksanovic O."/>
            <person name="Mourched A.-S."/>
            <person name="Charusanti P."/>
            <person name="Shaw S."/>
            <person name="Blin K."/>
            <person name="Weber T."/>
        </authorList>
    </citation>
    <scope>NUCLEOTIDE SEQUENCE</scope>
    <source>
        <strain evidence="1">NBC_00303</strain>
    </source>
</reference>